<dbReference type="EMBL" id="AKHW03006823">
    <property type="protein sequence ID" value="KYO18332.1"/>
    <property type="molecule type" value="Genomic_DNA"/>
</dbReference>
<gene>
    <name evidence="10" type="ORF">Y1Q_0019442</name>
</gene>
<keyword evidence="11" id="KW-1185">Reference proteome</keyword>
<evidence type="ECO:0000313" key="10">
    <source>
        <dbReference type="EMBL" id="KYO18332.1"/>
    </source>
</evidence>
<dbReference type="CDD" id="cd16269">
    <property type="entry name" value="GBP_C"/>
    <property type="match status" value="1"/>
</dbReference>
<evidence type="ECO:0000256" key="8">
    <source>
        <dbReference type="SAM" id="MobiDB-lite"/>
    </source>
</evidence>
<dbReference type="GO" id="GO:0003924">
    <property type="term" value="F:GTPase activity"/>
    <property type="evidence" value="ECO:0007669"/>
    <property type="project" value="InterPro"/>
</dbReference>
<organism evidence="10 11">
    <name type="scientific">Alligator mississippiensis</name>
    <name type="common">American alligator</name>
    <dbReference type="NCBI Taxonomy" id="8496"/>
    <lineage>
        <taxon>Eukaryota</taxon>
        <taxon>Metazoa</taxon>
        <taxon>Chordata</taxon>
        <taxon>Craniata</taxon>
        <taxon>Vertebrata</taxon>
        <taxon>Euteleostomi</taxon>
        <taxon>Archelosauria</taxon>
        <taxon>Archosauria</taxon>
        <taxon>Crocodylia</taxon>
        <taxon>Alligatoridae</taxon>
        <taxon>Alligatorinae</taxon>
        <taxon>Alligator</taxon>
    </lineage>
</organism>
<dbReference type="InterPro" id="IPR015894">
    <property type="entry name" value="Guanylate-bd_N"/>
</dbReference>
<reference evidence="10 11" key="1">
    <citation type="journal article" date="2012" name="Genome Biol.">
        <title>Sequencing three crocodilian genomes to illuminate the evolution of archosaurs and amniotes.</title>
        <authorList>
            <person name="St John J.A."/>
            <person name="Braun E.L."/>
            <person name="Isberg S.R."/>
            <person name="Miles L.G."/>
            <person name="Chong A.Y."/>
            <person name="Gongora J."/>
            <person name="Dalzell P."/>
            <person name="Moran C."/>
            <person name="Bed'hom B."/>
            <person name="Abzhanov A."/>
            <person name="Burgess S.C."/>
            <person name="Cooksey A.M."/>
            <person name="Castoe T.A."/>
            <person name="Crawford N.G."/>
            <person name="Densmore L.D."/>
            <person name="Drew J.C."/>
            <person name="Edwards S.V."/>
            <person name="Faircloth B.C."/>
            <person name="Fujita M.K."/>
            <person name="Greenwold M.J."/>
            <person name="Hoffmann F.G."/>
            <person name="Howard J.M."/>
            <person name="Iguchi T."/>
            <person name="Janes D.E."/>
            <person name="Khan S.Y."/>
            <person name="Kohno S."/>
            <person name="de Koning A.J."/>
            <person name="Lance S.L."/>
            <person name="McCarthy F.M."/>
            <person name="McCormack J.E."/>
            <person name="Merchant M.E."/>
            <person name="Peterson D.G."/>
            <person name="Pollock D.D."/>
            <person name="Pourmand N."/>
            <person name="Raney B.J."/>
            <person name="Roessler K.A."/>
            <person name="Sanford J.R."/>
            <person name="Sawyer R.H."/>
            <person name="Schmidt C.J."/>
            <person name="Triplett E.W."/>
            <person name="Tuberville T.D."/>
            <person name="Venegas-Anaya M."/>
            <person name="Howard J.T."/>
            <person name="Jarvis E.D."/>
            <person name="Guillette L.J.Jr."/>
            <person name="Glenn T.C."/>
            <person name="Green R.E."/>
            <person name="Ray D.A."/>
        </authorList>
    </citation>
    <scope>NUCLEOTIDE SEQUENCE [LARGE SCALE GENOMIC DNA]</scope>
    <source>
        <strain evidence="10">KSC_2009_1</strain>
    </source>
</reference>
<keyword evidence="3" id="KW-0378">Hydrolase</keyword>
<comment type="similarity">
    <text evidence="6">Belongs to the TRAFAC class dynamin-like GTPase superfamily. GB1/RHD3 GTPase family.</text>
</comment>
<keyword evidence="7" id="KW-0175">Coiled coil</keyword>
<evidence type="ECO:0000256" key="2">
    <source>
        <dbReference type="ARBA" id="ARBA00022741"/>
    </source>
</evidence>
<dbReference type="InterPro" id="IPR037684">
    <property type="entry name" value="GBP_C"/>
</dbReference>
<dbReference type="InterPro" id="IPR003191">
    <property type="entry name" value="Guanylate-bd/ATL_C"/>
</dbReference>
<evidence type="ECO:0000256" key="4">
    <source>
        <dbReference type="ARBA" id="ARBA00022859"/>
    </source>
</evidence>
<proteinExistence type="inferred from homology"/>
<evidence type="ECO:0000256" key="7">
    <source>
        <dbReference type="SAM" id="Coils"/>
    </source>
</evidence>
<evidence type="ECO:0000256" key="5">
    <source>
        <dbReference type="ARBA" id="ARBA00023134"/>
    </source>
</evidence>
<keyword evidence="1" id="KW-0399">Innate immunity</keyword>
<feature type="compositionally biased region" description="Basic and acidic residues" evidence="8">
    <location>
        <begin position="31"/>
        <end position="40"/>
    </location>
</feature>
<name>A0A151M1G7_ALLMI</name>
<keyword evidence="2" id="KW-0547">Nucleotide-binding</keyword>
<feature type="compositionally biased region" description="Basic and acidic residues" evidence="8">
    <location>
        <begin position="92"/>
        <end position="105"/>
    </location>
</feature>
<evidence type="ECO:0000259" key="9">
    <source>
        <dbReference type="PROSITE" id="PS51715"/>
    </source>
</evidence>
<dbReference type="Gene3D" id="3.40.50.300">
    <property type="entry name" value="P-loop containing nucleotide triphosphate hydrolases"/>
    <property type="match status" value="1"/>
</dbReference>
<protein>
    <recommendedName>
        <fullName evidence="9">GB1/RHD3-type G domain-containing protein</fullName>
    </recommendedName>
</protein>
<evidence type="ECO:0000313" key="11">
    <source>
        <dbReference type="Proteomes" id="UP000050525"/>
    </source>
</evidence>
<dbReference type="Proteomes" id="UP000050525">
    <property type="component" value="Unassembled WGS sequence"/>
</dbReference>
<dbReference type="InterPro" id="IPR027417">
    <property type="entry name" value="P-loop_NTPase"/>
</dbReference>
<keyword evidence="5" id="KW-0342">GTP-binding</keyword>
<dbReference type="GO" id="GO:0045087">
    <property type="term" value="P:innate immune response"/>
    <property type="evidence" value="ECO:0007669"/>
    <property type="project" value="UniProtKB-KW"/>
</dbReference>
<comment type="caution">
    <text evidence="10">The sequence shown here is derived from an EMBL/GenBank/DDBJ whole genome shotgun (WGS) entry which is preliminary data.</text>
</comment>
<dbReference type="PROSITE" id="PS51715">
    <property type="entry name" value="G_GB1_RHD3"/>
    <property type="match status" value="1"/>
</dbReference>
<sequence length="637" mass="71248">MGHAVQAVSVLQKFLQSQDAVANTILQADHSLSEPDKELSSETAPGTPAPPAPHPSLALTQHPVPPRAAGMGGGSGVQGGSVAGSTGGGQAERQEAEHSHEEHMRQLKAQLEAEHQQLLDEHWQVLDHKLRLESCLLEAATLSAVLQHRLRTPGNTKNDCWIFALAVLLSSLLVYNSKGTVDQYAMEQLHFVSELMDHIKVKAQEGDGEGDDTEFIRFFPGFIWAVQEFTLQLISNGQPVTEDQYLENALALKPGNSKRVMEYNLPHQCLCSFFPTCKCFIFVQTVPAKDISQLELLPESTLDPQFLVQTCHFCNYVFQEAKAKTVKGRHCVNGRMFSSLVQNYVKTIRSGKVPCIDNTVIALAATENEAAITAALAHYEAEMRKLQLPVELDKLLEAHGKCEEGALKLFMEHSFRDSEQQYQKQLVVGIAEQRGNILAQNEDVSKEICLALLEELPAPMKKNLSDGVYSRPGGYGVYKADLSQVVEGYWGKPNKGVKAEEVLDQFLAKMQPEAAAVLKVDTKLTEAEKHIVDEKQKAEVWSSRRRQRRRRGCRWMTKRMLMKDQERSYEENLKQLKAKMKDEAERVRKEAAQVLEYRLKEQEAILSIFTTIGEGLRAINGIASLTKFRQTAQPKHK</sequence>
<accession>A0A151M1G7</accession>
<evidence type="ECO:0000256" key="6">
    <source>
        <dbReference type="PROSITE-ProRule" id="PRU01052"/>
    </source>
</evidence>
<dbReference type="AlphaFoldDB" id="A0A151M1G7"/>
<dbReference type="SUPFAM" id="SSF48340">
    <property type="entry name" value="Interferon-induced guanylate-binding protein 1 (GBP1), C-terminal domain"/>
    <property type="match status" value="2"/>
</dbReference>
<dbReference type="Gene3D" id="1.20.1000.10">
    <property type="entry name" value="Guanylate-binding protein, C-terminal domain"/>
    <property type="match status" value="2"/>
</dbReference>
<dbReference type="Pfam" id="PF02263">
    <property type="entry name" value="GBP"/>
    <property type="match status" value="1"/>
</dbReference>
<dbReference type="Pfam" id="PF02841">
    <property type="entry name" value="GBP_C"/>
    <property type="match status" value="2"/>
</dbReference>
<dbReference type="InterPro" id="IPR030386">
    <property type="entry name" value="G_GB1_RHD3_dom"/>
</dbReference>
<dbReference type="SUPFAM" id="SSF52540">
    <property type="entry name" value="P-loop containing nucleoside triphosphate hydrolases"/>
    <property type="match status" value="1"/>
</dbReference>
<evidence type="ECO:0000256" key="3">
    <source>
        <dbReference type="ARBA" id="ARBA00022801"/>
    </source>
</evidence>
<feature type="compositionally biased region" description="Gly residues" evidence="8">
    <location>
        <begin position="70"/>
        <end position="90"/>
    </location>
</feature>
<dbReference type="InterPro" id="IPR036543">
    <property type="entry name" value="Guanylate-bd_C_sf"/>
</dbReference>
<evidence type="ECO:0000256" key="1">
    <source>
        <dbReference type="ARBA" id="ARBA00022588"/>
    </source>
</evidence>
<dbReference type="GO" id="GO:0005525">
    <property type="term" value="F:GTP binding"/>
    <property type="evidence" value="ECO:0007669"/>
    <property type="project" value="UniProtKB-KW"/>
</dbReference>
<keyword evidence="4" id="KW-0391">Immunity</keyword>
<feature type="coiled-coil region" evidence="7">
    <location>
        <begin position="559"/>
        <end position="593"/>
    </location>
</feature>
<feature type="region of interest" description="Disordered" evidence="8">
    <location>
        <begin position="31"/>
        <end position="105"/>
    </location>
</feature>
<dbReference type="PANTHER" id="PTHR10751">
    <property type="entry name" value="GUANYLATE BINDING PROTEIN"/>
    <property type="match status" value="1"/>
</dbReference>
<feature type="domain" description="GB1/RHD3-type G" evidence="9">
    <location>
        <begin position="154"/>
        <end position="353"/>
    </location>
</feature>